<gene>
    <name evidence="1" type="ORF">L1987_06932</name>
</gene>
<reference evidence="1 2" key="2">
    <citation type="journal article" date="2022" name="Mol. Ecol. Resour.">
        <title>The genomes of chicory, endive, great burdock and yacon provide insights into Asteraceae paleo-polyploidization history and plant inulin production.</title>
        <authorList>
            <person name="Fan W."/>
            <person name="Wang S."/>
            <person name="Wang H."/>
            <person name="Wang A."/>
            <person name="Jiang F."/>
            <person name="Liu H."/>
            <person name="Zhao H."/>
            <person name="Xu D."/>
            <person name="Zhang Y."/>
        </authorList>
    </citation>
    <scope>NUCLEOTIDE SEQUENCE [LARGE SCALE GENOMIC DNA]</scope>
    <source>
        <strain evidence="2">cv. Yunnan</strain>
        <tissue evidence="1">Leaves</tissue>
    </source>
</reference>
<dbReference type="EMBL" id="CM042019">
    <property type="protein sequence ID" value="KAI3825445.1"/>
    <property type="molecule type" value="Genomic_DNA"/>
</dbReference>
<accession>A0ACB9JZN9</accession>
<name>A0ACB9JZN9_9ASTR</name>
<reference evidence="2" key="1">
    <citation type="journal article" date="2022" name="Mol. Ecol. Resour.">
        <title>The genomes of chicory, endive, great burdock and yacon provide insights into Asteraceae palaeo-polyploidization history and plant inulin production.</title>
        <authorList>
            <person name="Fan W."/>
            <person name="Wang S."/>
            <person name="Wang H."/>
            <person name="Wang A."/>
            <person name="Jiang F."/>
            <person name="Liu H."/>
            <person name="Zhao H."/>
            <person name="Xu D."/>
            <person name="Zhang Y."/>
        </authorList>
    </citation>
    <scope>NUCLEOTIDE SEQUENCE [LARGE SCALE GENOMIC DNA]</scope>
    <source>
        <strain evidence="2">cv. Yunnan</strain>
    </source>
</reference>
<protein>
    <submittedName>
        <fullName evidence="1">Uncharacterized protein</fullName>
    </submittedName>
</protein>
<dbReference type="Proteomes" id="UP001056120">
    <property type="component" value="Linkage Group LG02"/>
</dbReference>
<evidence type="ECO:0000313" key="2">
    <source>
        <dbReference type="Proteomes" id="UP001056120"/>
    </source>
</evidence>
<evidence type="ECO:0000313" key="1">
    <source>
        <dbReference type="EMBL" id="KAI3825445.1"/>
    </source>
</evidence>
<comment type="caution">
    <text evidence="1">The sequence shown here is derived from an EMBL/GenBank/DDBJ whole genome shotgun (WGS) entry which is preliminary data.</text>
</comment>
<proteinExistence type="predicted"/>
<organism evidence="1 2">
    <name type="scientific">Smallanthus sonchifolius</name>
    <dbReference type="NCBI Taxonomy" id="185202"/>
    <lineage>
        <taxon>Eukaryota</taxon>
        <taxon>Viridiplantae</taxon>
        <taxon>Streptophyta</taxon>
        <taxon>Embryophyta</taxon>
        <taxon>Tracheophyta</taxon>
        <taxon>Spermatophyta</taxon>
        <taxon>Magnoliopsida</taxon>
        <taxon>eudicotyledons</taxon>
        <taxon>Gunneridae</taxon>
        <taxon>Pentapetalae</taxon>
        <taxon>asterids</taxon>
        <taxon>campanulids</taxon>
        <taxon>Asterales</taxon>
        <taxon>Asteraceae</taxon>
        <taxon>Asteroideae</taxon>
        <taxon>Heliantheae alliance</taxon>
        <taxon>Millerieae</taxon>
        <taxon>Smallanthus</taxon>
    </lineage>
</organism>
<sequence length="240" mass="27424">MGVLERKTICVNRSQILIPKSILDLQSWNDVDGWLDLGPLLTRMFQPPFEMENGHNVIKMSTVNDLQMIPFDDNDPEVIARRIKNRERQRRYRARKRQEADLKRASMINHPIQLPVDQTRVNDTPVNVVTHVSSQQVDLTKVNDTPVNILTRVCGETVDQTHVSDTPVNLVTRVYSQRKWKKDARTAHLLKQQNVASCTTSASIDLQPSGSQSNVIVDTREHSSTPSGRNWKAEARNKRN</sequence>
<keyword evidence="2" id="KW-1185">Reference proteome</keyword>